<gene>
    <name evidence="1" type="ORF">GGQ64_005537</name>
</gene>
<dbReference type="Proteomes" id="UP000574761">
    <property type="component" value="Unassembled WGS sequence"/>
</dbReference>
<protein>
    <recommendedName>
        <fullName evidence="3">DUF1488 domain-containing protein</fullName>
    </recommendedName>
</protein>
<organism evidence="1 2">
    <name type="scientific">Mycoplana azooxidifex</name>
    <dbReference type="NCBI Taxonomy" id="1636188"/>
    <lineage>
        <taxon>Bacteria</taxon>
        <taxon>Pseudomonadati</taxon>
        <taxon>Pseudomonadota</taxon>
        <taxon>Alphaproteobacteria</taxon>
        <taxon>Hyphomicrobiales</taxon>
        <taxon>Rhizobiaceae</taxon>
        <taxon>Mycoplana</taxon>
    </lineage>
</organism>
<dbReference type="InterPro" id="IPR009962">
    <property type="entry name" value="DUF1488"/>
</dbReference>
<proteinExistence type="predicted"/>
<accession>A0A7W6GNS7</accession>
<dbReference type="AlphaFoldDB" id="A0A7W6GNS7"/>
<evidence type="ECO:0000313" key="1">
    <source>
        <dbReference type="EMBL" id="MBB3980284.1"/>
    </source>
</evidence>
<reference evidence="1 2" key="1">
    <citation type="submission" date="2020-08" db="EMBL/GenBank/DDBJ databases">
        <title>Genomic Encyclopedia of Type Strains, Phase IV (KMG-IV): sequencing the most valuable type-strain genomes for metagenomic binning, comparative biology and taxonomic classification.</title>
        <authorList>
            <person name="Goeker M."/>
        </authorList>
    </citation>
    <scope>NUCLEOTIDE SEQUENCE [LARGE SCALE GENOMIC DNA]</scope>
    <source>
        <strain evidence="1 2">DSM 100211</strain>
    </source>
</reference>
<evidence type="ECO:0000313" key="2">
    <source>
        <dbReference type="Proteomes" id="UP000574761"/>
    </source>
</evidence>
<sequence length="87" mass="9675">MTLIFPNRSRSYDDAMNAVRFLGYDGMFEVPFSIEAAALGKSGSSEIIASECLVAFDAARGTILEVAKKAYARDRRTLYVLKAKDFR</sequence>
<dbReference type="EMBL" id="JACIEE010000019">
    <property type="protein sequence ID" value="MBB3980284.1"/>
    <property type="molecule type" value="Genomic_DNA"/>
</dbReference>
<keyword evidence="2" id="KW-1185">Reference proteome</keyword>
<evidence type="ECO:0008006" key="3">
    <source>
        <dbReference type="Google" id="ProtNLM"/>
    </source>
</evidence>
<name>A0A7W6GNS7_9HYPH</name>
<dbReference type="RefSeq" id="WP_183808424.1">
    <property type="nucleotide sequence ID" value="NZ_JACIEE010000019.1"/>
</dbReference>
<comment type="caution">
    <text evidence="1">The sequence shown here is derived from an EMBL/GenBank/DDBJ whole genome shotgun (WGS) entry which is preliminary data.</text>
</comment>
<dbReference type="Pfam" id="PF07369">
    <property type="entry name" value="DUF1488"/>
    <property type="match status" value="1"/>
</dbReference>